<evidence type="ECO:0000256" key="6">
    <source>
        <dbReference type="ARBA" id="ARBA00023004"/>
    </source>
</evidence>
<dbReference type="GO" id="GO:0016491">
    <property type="term" value="F:oxidoreductase activity"/>
    <property type="evidence" value="ECO:0007669"/>
    <property type="project" value="UniProtKB-KW"/>
</dbReference>
<proteinExistence type="inferred from homology"/>
<dbReference type="InterPro" id="IPR006066">
    <property type="entry name" value="NO2/SO3_Rdtase_FeS/sirohaem_BS"/>
</dbReference>
<organism evidence="10 11">
    <name type="scientific">Heliorestis acidaminivorans</name>
    <dbReference type="NCBI Taxonomy" id="553427"/>
    <lineage>
        <taxon>Bacteria</taxon>
        <taxon>Bacillati</taxon>
        <taxon>Bacillota</taxon>
        <taxon>Clostridia</taxon>
        <taxon>Eubacteriales</taxon>
        <taxon>Heliobacteriaceae</taxon>
        <taxon>Heliorestis</taxon>
    </lineage>
</organism>
<evidence type="ECO:0000259" key="9">
    <source>
        <dbReference type="Pfam" id="PF03460"/>
    </source>
</evidence>
<evidence type="ECO:0000256" key="3">
    <source>
        <dbReference type="ARBA" id="ARBA00022617"/>
    </source>
</evidence>
<dbReference type="SUPFAM" id="SSF55124">
    <property type="entry name" value="Nitrite/Sulfite reductase N-terminal domain-like"/>
    <property type="match status" value="2"/>
</dbReference>
<gene>
    <name evidence="10" type="ORF">F9B85_08670</name>
</gene>
<feature type="domain" description="Nitrite/Sulfite reductase ferredoxin-like" evidence="9">
    <location>
        <begin position="299"/>
        <end position="351"/>
    </location>
</feature>
<dbReference type="GO" id="GO:0046872">
    <property type="term" value="F:metal ion binding"/>
    <property type="evidence" value="ECO:0007669"/>
    <property type="project" value="UniProtKB-KW"/>
</dbReference>
<keyword evidence="3" id="KW-0349">Heme</keyword>
<dbReference type="Proteomes" id="UP000468766">
    <property type="component" value="Unassembled WGS sequence"/>
</dbReference>
<dbReference type="RefSeq" id="WP_151619990.1">
    <property type="nucleotide sequence ID" value="NZ_WBXO01000005.1"/>
</dbReference>
<dbReference type="PANTHER" id="PTHR32439:SF0">
    <property type="entry name" value="FERREDOXIN--NITRITE REDUCTASE, CHLOROPLASTIC"/>
    <property type="match status" value="1"/>
</dbReference>
<keyword evidence="11" id="KW-1185">Reference proteome</keyword>
<dbReference type="SUPFAM" id="SSF56014">
    <property type="entry name" value="Nitrite and sulphite reductase 4Fe-4S domain-like"/>
    <property type="match status" value="2"/>
</dbReference>
<reference evidence="10 11" key="1">
    <citation type="submission" date="2019-10" db="EMBL/GenBank/DDBJ databases">
        <title>Whole-genome sequence of the extremophile Heliorestis acidaminivorans DSM 24790.</title>
        <authorList>
            <person name="Kyndt J.A."/>
            <person name="Meyer T.E."/>
        </authorList>
    </citation>
    <scope>NUCLEOTIDE SEQUENCE [LARGE SCALE GENOMIC DNA]</scope>
    <source>
        <strain evidence="10 11">DSM 24790</strain>
    </source>
</reference>
<dbReference type="InterPro" id="IPR036136">
    <property type="entry name" value="Nit/Sulf_reduc_fer-like_dom_sf"/>
</dbReference>
<dbReference type="GO" id="GO:0020037">
    <property type="term" value="F:heme binding"/>
    <property type="evidence" value="ECO:0007669"/>
    <property type="project" value="InterPro"/>
</dbReference>
<feature type="domain" description="Nitrite/Sulfite reductase ferredoxin-like" evidence="9">
    <location>
        <begin position="49"/>
        <end position="110"/>
    </location>
</feature>
<evidence type="ECO:0000256" key="7">
    <source>
        <dbReference type="ARBA" id="ARBA00023014"/>
    </source>
</evidence>
<evidence type="ECO:0000256" key="1">
    <source>
        <dbReference type="ARBA" id="ARBA00010429"/>
    </source>
</evidence>
<dbReference type="Pfam" id="PF01077">
    <property type="entry name" value="NIR_SIR"/>
    <property type="match status" value="1"/>
</dbReference>
<feature type="domain" description="Nitrite/sulphite reductase 4Fe-4S" evidence="8">
    <location>
        <begin position="120"/>
        <end position="275"/>
    </location>
</feature>
<dbReference type="EMBL" id="WBXO01000005">
    <property type="protein sequence ID" value="KAB2952713.1"/>
    <property type="molecule type" value="Genomic_DNA"/>
</dbReference>
<keyword evidence="2" id="KW-0004">4Fe-4S</keyword>
<dbReference type="OrthoDB" id="9803707at2"/>
<comment type="similarity">
    <text evidence="1">Belongs to the nitrite and sulfite reductase 4Fe-4S domain family.</text>
</comment>
<keyword evidence="6" id="KW-0408">Iron</keyword>
<dbReference type="PANTHER" id="PTHR32439">
    <property type="entry name" value="FERREDOXIN--NITRITE REDUCTASE, CHLOROPLASTIC"/>
    <property type="match status" value="1"/>
</dbReference>
<dbReference type="InterPro" id="IPR051329">
    <property type="entry name" value="NIR_SIR_4Fe-4S"/>
</dbReference>
<accession>A0A6I0F2L5</accession>
<keyword evidence="5" id="KW-0560">Oxidoreductase</keyword>
<evidence type="ECO:0000313" key="11">
    <source>
        <dbReference type="Proteomes" id="UP000468766"/>
    </source>
</evidence>
<protein>
    <submittedName>
        <fullName evidence="10">Nitrite/sulfite reductase</fullName>
    </submittedName>
</protein>
<dbReference type="Gene3D" id="3.30.413.10">
    <property type="entry name" value="Sulfite Reductase Hemoprotein, domain 1"/>
    <property type="match status" value="2"/>
</dbReference>
<dbReference type="Pfam" id="PF03460">
    <property type="entry name" value="NIR_SIR_ferr"/>
    <property type="match status" value="2"/>
</dbReference>
<name>A0A6I0F2L5_9FIRM</name>
<dbReference type="AlphaFoldDB" id="A0A6I0F2L5"/>
<dbReference type="InterPro" id="IPR006067">
    <property type="entry name" value="NO2/SO3_Rdtase_4Fe4S_dom"/>
</dbReference>
<comment type="caution">
    <text evidence="10">The sequence shown here is derived from an EMBL/GenBank/DDBJ whole genome shotgun (WGS) entry which is preliminary data.</text>
</comment>
<sequence length="513" mass="57662">MKATNSEQKVQQVTETIEEILRQGIASISDEEQKMLKKAGIYFHKPKEKFLLFLRVTLPAGILTSEQGKVLSHIANSYGKGYLSITTRQAIQIHNIKLEDMPSVLTLLQKAKLSSIGAGGDSTRNIVAPVLTGIDPQEELDCTELIKELYHFFQEDSTCQDLPRKFKIALSSSRVRSGAEGIHCLSFTAARQDIEGQESKGFHVHVGGGLSRDARVAQELDLFVLPHQVIDVAQATATLFQDYGCREDRKKARVKHLVERWGVEEFQQKLIKYLGYELPAKGQSQQIVDQKSFQYGLQVQKQKGYYYLAFHIPRGHLKATQLHELAKIADAYGLGELRLGFGQSMVIPHVPFYRGRDLVKEDVFQQLPIYPAPLTGQVLACTGGEYCKYSNVQTKERLYEIVETLDRQFKEEGIEVPPLRIHMVGCPHSCGHRHLADIGLQAKKSLIDGQVEEAFVIYQKNDKADQSELCTEEVAMVKAEDLLPFLKELIMVKLFQKKAAKDRAFAASGEDNS</sequence>
<dbReference type="GO" id="GO:0051539">
    <property type="term" value="F:4 iron, 4 sulfur cluster binding"/>
    <property type="evidence" value="ECO:0007669"/>
    <property type="project" value="UniProtKB-KW"/>
</dbReference>
<keyword evidence="7" id="KW-0411">Iron-sulfur</keyword>
<evidence type="ECO:0000256" key="4">
    <source>
        <dbReference type="ARBA" id="ARBA00022723"/>
    </source>
</evidence>
<evidence type="ECO:0000313" key="10">
    <source>
        <dbReference type="EMBL" id="KAB2952713.1"/>
    </source>
</evidence>
<evidence type="ECO:0000259" key="8">
    <source>
        <dbReference type="Pfam" id="PF01077"/>
    </source>
</evidence>
<dbReference type="InterPro" id="IPR005117">
    <property type="entry name" value="NiRdtase/SiRdtase_haem-b_fer"/>
</dbReference>
<evidence type="ECO:0000256" key="5">
    <source>
        <dbReference type="ARBA" id="ARBA00023002"/>
    </source>
</evidence>
<evidence type="ECO:0000256" key="2">
    <source>
        <dbReference type="ARBA" id="ARBA00022485"/>
    </source>
</evidence>
<dbReference type="InterPro" id="IPR045854">
    <property type="entry name" value="NO2/SO3_Rdtase_4Fe4S_sf"/>
</dbReference>
<dbReference type="Gene3D" id="3.90.480.20">
    <property type="match status" value="1"/>
</dbReference>
<keyword evidence="4" id="KW-0479">Metal-binding</keyword>
<dbReference type="PROSITE" id="PS00365">
    <property type="entry name" value="NIR_SIR"/>
    <property type="match status" value="1"/>
</dbReference>